<keyword evidence="1" id="KW-0472">Membrane</keyword>
<evidence type="ECO:0000313" key="2">
    <source>
        <dbReference type="EMBL" id="OGY44950.1"/>
    </source>
</evidence>
<evidence type="ECO:0000256" key="1">
    <source>
        <dbReference type="SAM" id="Phobius"/>
    </source>
</evidence>
<keyword evidence="1" id="KW-1133">Transmembrane helix</keyword>
<dbReference type="AlphaFoldDB" id="A0A1G1XZG1"/>
<protein>
    <recommendedName>
        <fullName evidence="4">Transmembrane protein</fullName>
    </recommendedName>
</protein>
<evidence type="ECO:0000313" key="3">
    <source>
        <dbReference type="Proteomes" id="UP000176241"/>
    </source>
</evidence>
<reference evidence="2 3" key="1">
    <citation type="journal article" date="2016" name="Nat. Commun.">
        <title>Thousands of microbial genomes shed light on interconnected biogeochemical processes in an aquifer system.</title>
        <authorList>
            <person name="Anantharaman K."/>
            <person name="Brown C.T."/>
            <person name="Hug L.A."/>
            <person name="Sharon I."/>
            <person name="Castelle C.J."/>
            <person name="Probst A.J."/>
            <person name="Thomas B.C."/>
            <person name="Singh A."/>
            <person name="Wilkins M.J."/>
            <person name="Karaoz U."/>
            <person name="Brodie E.L."/>
            <person name="Williams K.H."/>
            <person name="Hubbard S.S."/>
            <person name="Banfield J.F."/>
        </authorList>
    </citation>
    <scope>NUCLEOTIDE SEQUENCE [LARGE SCALE GENOMIC DNA]</scope>
</reference>
<dbReference type="Proteomes" id="UP000176241">
    <property type="component" value="Unassembled WGS sequence"/>
</dbReference>
<sequence length="132" mass="15148">MKSRSIIIFSIFILVALIFAFFVFVYRSYVEQLVKDYVAKITTCGNILDEADCYAKDFCEGIYAPACEDCQELEFKQCQKVSDKLLAQLQTEKKLCEQTGGYWYRNKLGNFCLCDKVGINKIWNAKSGCVNK</sequence>
<dbReference type="EMBL" id="MHIC01000021">
    <property type="protein sequence ID" value="OGY44950.1"/>
    <property type="molecule type" value="Genomic_DNA"/>
</dbReference>
<gene>
    <name evidence="2" type="ORF">A2731_01295</name>
</gene>
<dbReference type="STRING" id="1797533.A2731_01295"/>
<name>A0A1G1XZG1_9BACT</name>
<organism evidence="2 3">
    <name type="scientific">Candidatus Buchananbacteria bacterium RIFCSPHIGHO2_01_FULL_39_8</name>
    <dbReference type="NCBI Taxonomy" id="1797533"/>
    <lineage>
        <taxon>Bacteria</taxon>
        <taxon>Candidatus Buchananiibacteriota</taxon>
    </lineage>
</organism>
<keyword evidence="1" id="KW-0812">Transmembrane</keyword>
<accession>A0A1G1XZG1</accession>
<feature type="transmembrane region" description="Helical" evidence="1">
    <location>
        <begin position="6"/>
        <end position="26"/>
    </location>
</feature>
<evidence type="ECO:0008006" key="4">
    <source>
        <dbReference type="Google" id="ProtNLM"/>
    </source>
</evidence>
<proteinExistence type="predicted"/>
<comment type="caution">
    <text evidence="2">The sequence shown here is derived from an EMBL/GenBank/DDBJ whole genome shotgun (WGS) entry which is preliminary data.</text>
</comment>